<dbReference type="NCBIfam" id="NF011442">
    <property type="entry name" value="PRK14869.1-4"/>
    <property type="match status" value="1"/>
</dbReference>
<evidence type="ECO:0000256" key="1">
    <source>
        <dbReference type="ARBA" id="ARBA00001936"/>
    </source>
</evidence>
<dbReference type="GO" id="GO:0005737">
    <property type="term" value="C:cytoplasm"/>
    <property type="evidence" value="ECO:0007669"/>
    <property type="project" value="InterPro"/>
</dbReference>
<dbReference type="Pfam" id="PF02833">
    <property type="entry name" value="DHHA2"/>
    <property type="match status" value="1"/>
</dbReference>
<dbReference type="SMART" id="SM01131">
    <property type="entry name" value="DHHA2"/>
    <property type="match status" value="1"/>
</dbReference>
<evidence type="ECO:0000256" key="6">
    <source>
        <dbReference type="ARBA" id="ARBA00032535"/>
    </source>
</evidence>
<feature type="domain" description="CBS" evidence="9">
    <location>
        <begin position="73"/>
        <end position="132"/>
    </location>
</feature>
<evidence type="ECO:0000313" key="10">
    <source>
        <dbReference type="EMBL" id="MBC8544507.1"/>
    </source>
</evidence>
<evidence type="ECO:0000256" key="5">
    <source>
        <dbReference type="ARBA" id="ARBA00023211"/>
    </source>
</evidence>
<comment type="catalytic activity">
    <reaction evidence="7">
        <text>diphosphate + H2O = 2 phosphate + H(+)</text>
        <dbReference type="Rhea" id="RHEA:24576"/>
        <dbReference type="ChEBI" id="CHEBI:15377"/>
        <dbReference type="ChEBI" id="CHEBI:15378"/>
        <dbReference type="ChEBI" id="CHEBI:33019"/>
        <dbReference type="ChEBI" id="CHEBI:43474"/>
        <dbReference type="EC" id="3.6.1.1"/>
    </reaction>
</comment>
<dbReference type="PANTHER" id="PTHR12112">
    <property type="entry name" value="BNIP - RELATED"/>
    <property type="match status" value="1"/>
</dbReference>
<dbReference type="InterPro" id="IPR001667">
    <property type="entry name" value="DDH_dom"/>
</dbReference>
<sequence length="541" mass="60418">MKKPIYVFGHRNPDTDSICSAISYARLKALLGQSDVEAARLGDINKETRYALEYFGVEAPPLLGSLKPLVEDLNIYSTQSLRKTDILKTAMSVLSRQRGHVAPVVDDDNKIEGMISISDVTPVYLGLTGKSLLKITNTPIGNIMKAIDGEFLTLEKNMEQIAGDIYTESDWDEEISVRPNDILIGSFQRECKDKWKKWKGGAVIWCSFQEIHPRVPQDYPAVIYATHASMFKVAKSMALCIPIETMVLDEDEIEMFQMEDALEDVTDTILASPARIFPVVDRGGVVMGAISKSNLMQVNRRQVILVDHNEKTQTAEGIEEAEILEIIDHHRVANVQTMAPLYFRAEPLGSTCTLVAGMYQEHGLKPSREIAGLLLSGILSDTLLFNSPTCTKKDEDMARWLADLAAVNLNTYGMDLIVAGTSLENETPEKILRRDMKRFHTNRLQMCVSQINTADSSRLSSLNGELLDTMEKMCLDQGLDLMVLMITDIIRQGSYILAAGPEKQVARRAFHMEKEADGVFLPDVYSRKKQIIPVLMNAARI</sequence>
<dbReference type="InterPro" id="IPR004097">
    <property type="entry name" value="DHHA2"/>
</dbReference>
<gene>
    <name evidence="10" type="ORF">H8730_13250</name>
</gene>
<dbReference type="Proteomes" id="UP000657006">
    <property type="component" value="Unassembled WGS sequence"/>
</dbReference>
<proteinExistence type="predicted"/>
<dbReference type="Pfam" id="PF01368">
    <property type="entry name" value="DHH"/>
    <property type="match status" value="1"/>
</dbReference>
<name>A0A926DVM2_9FIRM</name>
<dbReference type="InterPro" id="IPR038222">
    <property type="entry name" value="DHHA2_dom_sf"/>
</dbReference>
<dbReference type="GO" id="GO:0004427">
    <property type="term" value="F:inorganic diphosphate phosphatase activity"/>
    <property type="evidence" value="ECO:0007669"/>
    <property type="project" value="UniProtKB-EC"/>
</dbReference>
<dbReference type="SUPFAM" id="SSF54631">
    <property type="entry name" value="CBS-domain pair"/>
    <property type="match status" value="1"/>
</dbReference>
<organism evidence="10 11">
    <name type="scientific">Bianquea renquensis</name>
    <dbReference type="NCBI Taxonomy" id="2763661"/>
    <lineage>
        <taxon>Bacteria</taxon>
        <taxon>Bacillati</taxon>
        <taxon>Bacillota</taxon>
        <taxon>Clostridia</taxon>
        <taxon>Eubacteriales</taxon>
        <taxon>Bianqueaceae</taxon>
        <taxon>Bianquea</taxon>
    </lineage>
</organism>
<dbReference type="RefSeq" id="WP_177719859.1">
    <property type="nucleotide sequence ID" value="NZ_JACRSQ010000023.1"/>
</dbReference>
<evidence type="ECO:0000313" key="11">
    <source>
        <dbReference type="Proteomes" id="UP000657006"/>
    </source>
</evidence>
<dbReference type="NCBIfam" id="NF011443">
    <property type="entry name" value="PRK14869.1-5"/>
    <property type="match status" value="1"/>
</dbReference>
<comment type="cofactor">
    <cofactor evidence="1">
        <name>Mn(2+)</name>
        <dbReference type="ChEBI" id="CHEBI:29035"/>
    </cofactor>
</comment>
<evidence type="ECO:0000256" key="2">
    <source>
        <dbReference type="ARBA" id="ARBA00012146"/>
    </source>
</evidence>
<keyword evidence="11" id="KW-1185">Reference proteome</keyword>
<dbReference type="FunFam" id="3.90.1640.10:FF:000001">
    <property type="entry name" value="Probable manganese-dependent inorganic pyrophosphatase"/>
    <property type="match status" value="1"/>
</dbReference>
<dbReference type="SUPFAM" id="SSF64182">
    <property type="entry name" value="DHH phosphoesterases"/>
    <property type="match status" value="1"/>
</dbReference>
<dbReference type="PROSITE" id="PS51371">
    <property type="entry name" value="CBS"/>
    <property type="match status" value="1"/>
</dbReference>
<keyword evidence="8" id="KW-0129">CBS domain</keyword>
<dbReference type="AlphaFoldDB" id="A0A926DVM2"/>
<evidence type="ECO:0000259" key="9">
    <source>
        <dbReference type="PROSITE" id="PS51371"/>
    </source>
</evidence>
<dbReference type="InterPro" id="IPR000644">
    <property type="entry name" value="CBS_dom"/>
</dbReference>
<evidence type="ECO:0000256" key="7">
    <source>
        <dbReference type="ARBA" id="ARBA00047820"/>
    </source>
</evidence>
<comment type="caution">
    <text evidence="10">The sequence shown here is derived from an EMBL/GenBank/DDBJ whole genome shotgun (WGS) entry which is preliminary data.</text>
</comment>
<evidence type="ECO:0000256" key="4">
    <source>
        <dbReference type="ARBA" id="ARBA00022801"/>
    </source>
</evidence>
<keyword evidence="3" id="KW-0479">Metal-binding</keyword>
<dbReference type="Gene3D" id="3.90.1640.10">
    <property type="entry name" value="inorganic pyrophosphatase (n-terminal core)"/>
    <property type="match status" value="2"/>
</dbReference>
<dbReference type="Pfam" id="PF00571">
    <property type="entry name" value="CBS"/>
    <property type="match status" value="1"/>
</dbReference>
<accession>A0A926DVM2</accession>
<reference evidence="10" key="1">
    <citation type="submission" date="2020-08" db="EMBL/GenBank/DDBJ databases">
        <title>Genome public.</title>
        <authorList>
            <person name="Liu C."/>
            <person name="Sun Q."/>
        </authorList>
    </citation>
    <scope>NUCLEOTIDE SEQUENCE</scope>
    <source>
        <strain evidence="10">NSJ-32</strain>
    </source>
</reference>
<dbReference type="EC" id="3.6.1.1" evidence="2"/>
<keyword evidence="5" id="KW-0464">Manganese</keyword>
<protein>
    <recommendedName>
        <fullName evidence="2">inorganic diphosphatase</fullName>
        <ecNumber evidence="2">3.6.1.1</ecNumber>
    </recommendedName>
    <alternativeName>
        <fullName evidence="6">Pyrophosphate phospho-hydrolase</fullName>
    </alternativeName>
</protein>
<dbReference type="GO" id="GO:0046872">
    <property type="term" value="F:metal ion binding"/>
    <property type="evidence" value="ECO:0007669"/>
    <property type="project" value="UniProtKB-KW"/>
</dbReference>
<keyword evidence="4 10" id="KW-0378">Hydrolase</keyword>
<dbReference type="InterPro" id="IPR038763">
    <property type="entry name" value="DHH_sf"/>
</dbReference>
<evidence type="ECO:0000256" key="8">
    <source>
        <dbReference type="PROSITE-ProRule" id="PRU00703"/>
    </source>
</evidence>
<dbReference type="InterPro" id="IPR046342">
    <property type="entry name" value="CBS_dom_sf"/>
</dbReference>
<dbReference type="PANTHER" id="PTHR12112:SF22">
    <property type="entry name" value="MANGANESE-DEPENDENT INORGANIC PYROPHOSPHATASE-RELATED"/>
    <property type="match status" value="1"/>
</dbReference>
<dbReference type="Gene3D" id="3.10.310.20">
    <property type="entry name" value="DHHA2 domain"/>
    <property type="match status" value="1"/>
</dbReference>
<dbReference type="EMBL" id="JACRSQ010000023">
    <property type="protein sequence ID" value="MBC8544507.1"/>
    <property type="molecule type" value="Genomic_DNA"/>
</dbReference>
<evidence type="ECO:0000256" key="3">
    <source>
        <dbReference type="ARBA" id="ARBA00022723"/>
    </source>
</evidence>